<evidence type="ECO:0000256" key="6">
    <source>
        <dbReference type="ARBA" id="ARBA00022741"/>
    </source>
</evidence>
<evidence type="ECO:0000256" key="7">
    <source>
        <dbReference type="ARBA" id="ARBA00022840"/>
    </source>
</evidence>
<dbReference type="KEGG" id="cru:A33U_0218"/>
<comment type="catalytic activity">
    <reaction evidence="11">
        <text>tRNA(Gly) + glycine + ATP = glycyl-tRNA(Gly) + AMP + diphosphate</text>
        <dbReference type="Rhea" id="RHEA:16013"/>
        <dbReference type="Rhea" id="RHEA-COMP:9664"/>
        <dbReference type="Rhea" id="RHEA-COMP:9683"/>
        <dbReference type="ChEBI" id="CHEBI:30616"/>
        <dbReference type="ChEBI" id="CHEBI:33019"/>
        <dbReference type="ChEBI" id="CHEBI:57305"/>
        <dbReference type="ChEBI" id="CHEBI:78442"/>
        <dbReference type="ChEBI" id="CHEBI:78522"/>
        <dbReference type="ChEBI" id="CHEBI:456215"/>
        <dbReference type="EC" id="6.1.1.14"/>
    </reaction>
</comment>
<dbReference type="GO" id="GO:0005524">
    <property type="term" value="F:ATP binding"/>
    <property type="evidence" value="ECO:0007669"/>
    <property type="project" value="UniProtKB-KW"/>
</dbReference>
<dbReference type="InterPro" id="IPR002310">
    <property type="entry name" value="Gly-tRNA_ligase_asu"/>
</dbReference>
<dbReference type="SUPFAM" id="SSF55681">
    <property type="entry name" value="Class II aaRS and biotin synthetases"/>
    <property type="match status" value="1"/>
</dbReference>
<name>J7GSF0_CARRU</name>
<protein>
    <recommendedName>
        <fullName evidence="4">Glycine--tRNA ligase alpha subunit</fullName>
        <ecNumber evidence="3">6.1.1.14</ecNumber>
    </recommendedName>
    <alternativeName>
        <fullName evidence="10">Glycyl-tRNA synthetase alpha subunit</fullName>
    </alternativeName>
</protein>
<dbReference type="InterPro" id="IPR006194">
    <property type="entry name" value="Gly-tRNA-synth_heterodimer"/>
</dbReference>
<dbReference type="STRING" id="1202536.A33U_0218"/>
<accession>J7GSF0</accession>
<organism evidence="12 13">
    <name type="scientific">Candidatus Carsonella ruddii CE isolate Thao2000</name>
    <dbReference type="NCBI Taxonomy" id="1202536"/>
    <lineage>
        <taxon>Bacteria</taxon>
        <taxon>Pseudomonadati</taxon>
        <taxon>Pseudomonadota</taxon>
        <taxon>Gammaproteobacteria</taxon>
        <taxon>Oceanospirillales</taxon>
        <taxon>Halomonadaceae</taxon>
        <taxon>Zymobacter group</taxon>
        <taxon>Candidatus Carsonella</taxon>
    </lineage>
</organism>
<proteinExistence type="inferred from homology"/>
<reference evidence="12 13" key="1">
    <citation type="journal article" date="2012" name="Mol. Biol. Evol.">
        <title>Genome reduction and co-evolution between the primary and secondary bacterial symbionts of psyllids.</title>
        <authorList>
            <person name="Sloan D.B."/>
            <person name="Moran N.A."/>
        </authorList>
    </citation>
    <scope>NUCLEOTIDE SEQUENCE [LARGE SCALE GENOMIC DNA]</scope>
    <source>
        <strain evidence="12 13">CE</strain>
    </source>
</reference>
<gene>
    <name evidence="12" type="primary">glyQ</name>
    <name evidence="12" type="ORF">A33U_0218</name>
</gene>
<dbReference type="EC" id="6.1.1.14" evidence="3"/>
<evidence type="ECO:0000256" key="11">
    <source>
        <dbReference type="ARBA" id="ARBA00047937"/>
    </source>
</evidence>
<evidence type="ECO:0000256" key="4">
    <source>
        <dbReference type="ARBA" id="ARBA00018257"/>
    </source>
</evidence>
<comment type="subunit">
    <text evidence="2">Tetramer of two alpha and two beta subunits.</text>
</comment>
<evidence type="ECO:0000256" key="5">
    <source>
        <dbReference type="ARBA" id="ARBA00022598"/>
    </source>
</evidence>
<keyword evidence="5" id="KW-0436">Ligase</keyword>
<dbReference type="HOGENOM" id="CLU_1122971_0_0_6"/>
<dbReference type="PROSITE" id="PS50861">
    <property type="entry name" value="AA_TRNA_LIGASE_II_GLYAB"/>
    <property type="match status" value="1"/>
</dbReference>
<dbReference type="GO" id="GO:0006426">
    <property type="term" value="P:glycyl-tRNA aminoacylation"/>
    <property type="evidence" value="ECO:0007669"/>
    <property type="project" value="InterPro"/>
</dbReference>
<evidence type="ECO:0000256" key="1">
    <source>
        <dbReference type="ARBA" id="ARBA00008226"/>
    </source>
</evidence>
<dbReference type="Gene3D" id="3.30.930.10">
    <property type="entry name" value="Bira Bifunctional Protein, Domain 2"/>
    <property type="match status" value="1"/>
</dbReference>
<dbReference type="PATRIC" id="fig|1202536.3.peg.187"/>
<dbReference type="PANTHER" id="PTHR30075">
    <property type="entry name" value="GLYCYL-TRNA SYNTHETASE"/>
    <property type="match status" value="1"/>
</dbReference>
<dbReference type="GO" id="GO:0005829">
    <property type="term" value="C:cytosol"/>
    <property type="evidence" value="ECO:0007669"/>
    <property type="project" value="TreeGrafter"/>
</dbReference>
<keyword evidence="7" id="KW-0067">ATP-binding</keyword>
<dbReference type="InterPro" id="IPR045864">
    <property type="entry name" value="aa-tRNA-synth_II/BPL/LPL"/>
</dbReference>
<dbReference type="PANTHER" id="PTHR30075:SF2">
    <property type="entry name" value="GLYCINE--TRNA LIGASE, CHLOROPLASTIC_MITOCHONDRIAL 2"/>
    <property type="match status" value="1"/>
</dbReference>
<comment type="similarity">
    <text evidence="1">Belongs to the class-II aminoacyl-tRNA synthetase family.</text>
</comment>
<dbReference type="Pfam" id="PF02091">
    <property type="entry name" value="tRNA-synt_2e"/>
    <property type="match status" value="1"/>
</dbReference>
<evidence type="ECO:0000256" key="10">
    <source>
        <dbReference type="ARBA" id="ARBA00031660"/>
    </source>
</evidence>
<evidence type="ECO:0000256" key="3">
    <source>
        <dbReference type="ARBA" id="ARBA00012829"/>
    </source>
</evidence>
<dbReference type="AlphaFoldDB" id="J7GSF0"/>
<dbReference type="EMBL" id="CP003541">
    <property type="protein sequence ID" value="AFP83662.1"/>
    <property type="molecule type" value="Genomic_DNA"/>
</dbReference>
<evidence type="ECO:0000256" key="8">
    <source>
        <dbReference type="ARBA" id="ARBA00022917"/>
    </source>
</evidence>
<dbReference type="RefSeq" id="WP_014886963.1">
    <property type="nucleotide sequence ID" value="NC_018414.1"/>
</dbReference>
<keyword evidence="9 12" id="KW-0030">Aminoacyl-tRNA synthetase</keyword>
<keyword evidence="6" id="KW-0547">Nucleotide-binding</keyword>
<dbReference type="Proteomes" id="UP000003932">
    <property type="component" value="Chromosome"/>
</dbReference>
<dbReference type="OrthoDB" id="9802183at2"/>
<evidence type="ECO:0000256" key="9">
    <source>
        <dbReference type="ARBA" id="ARBA00023146"/>
    </source>
</evidence>
<evidence type="ECO:0000256" key="2">
    <source>
        <dbReference type="ARBA" id="ARBA00011209"/>
    </source>
</evidence>
<evidence type="ECO:0000313" key="13">
    <source>
        <dbReference type="Proteomes" id="UP000003932"/>
    </source>
</evidence>
<keyword evidence="8" id="KW-0648">Protein biosynthesis</keyword>
<dbReference type="PRINTS" id="PR01044">
    <property type="entry name" value="TRNASYNTHGA"/>
</dbReference>
<sequence length="247" mass="30259">MKKILNKIFNYWKYKNFYFLNKIDNKIGAATYHYKNIISIFKKNTKIIFFQNCYREFDSYCNFKNKLCIHNQIQVICKKIPFNFIKLYKNSLNFLKKNFLFKKDNWNSPILGAKGIGYEVIYNNIEISQITIFYFFGNKKLNTPILEITYGIERISNFFYKNNFIYEKFFSLKNIFEKKYLKKILFNFKNCIYYYKINNYYISYINLLKIANIFNKIDDFYLSNNYNRIKIIIILKKVFEKIIKILC</sequence>
<dbReference type="GO" id="GO:0004820">
    <property type="term" value="F:glycine-tRNA ligase activity"/>
    <property type="evidence" value="ECO:0007669"/>
    <property type="project" value="UniProtKB-EC"/>
</dbReference>
<evidence type="ECO:0000313" key="12">
    <source>
        <dbReference type="EMBL" id="AFP83662.1"/>
    </source>
</evidence>